<gene>
    <name evidence="1" type="ORF">LCGC14_1609760</name>
</gene>
<protein>
    <submittedName>
        <fullName evidence="1">Uncharacterized protein</fullName>
    </submittedName>
</protein>
<dbReference type="EMBL" id="LAZR01013017">
    <property type="protein sequence ID" value="KKM23970.1"/>
    <property type="molecule type" value="Genomic_DNA"/>
</dbReference>
<name>A0A0F9L8W4_9ZZZZ</name>
<proteinExistence type="predicted"/>
<accession>A0A0F9L8W4</accession>
<comment type="caution">
    <text evidence="1">The sequence shown here is derived from an EMBL/GenBank/DDBJ whole genome shotgun (WGS) entry which is preliminary data.</text>
</comment>
<feature type="non-terminal residue" evidence="1">
    <location>
        <position position="1"/>
    </location>
</feature>
<reference evidence="1" key="1">
    <citation type="journal article" date="2015" name="Nature">
        <title>Complex archaea that bridge the gap between prokaryotes and eukaryotes.</title>
        <authorList>
            <person name="Spang A."/>
            <person name="Saw J.H."/>
            <person name="Jorgensen S.L."/>
            <person name="Zaremba-Niedzwiedzka K."/>
            <person name="Martijn J."/>
            <person name="Lind A.E."/>
            <person name="van Eijk R."/>
            <person name="Schleper C."/>
            <person name="Guy L."/>
            <person name="Ettema T.J."/>
        </authorList>
    </citation>
    <scope>NUCLEOTIDE SEQUENCE</scope>
</reference>
<organism evidence="1">
    <name type="scientific">marine sediment metagenome</name>
    <dbReference type="NCBI Taxonomy" id="412755"/>
    <lineage>
        <taxon>unclassified sequences</taxon>
        <taxon>metagenomes</taxon>
        <taxon>ecological metagenomes</taxon>
    </lineage>
</organism>
<dbReference type="AlphaFoldDB" id="A0A0F9L8W4"/>
<sequence length="168" mass="20345">KCPDCKKDKLGKVYNYYPEWYLEITGEDETKITISPTWNQIKQFIKDVKIHEMRIDKYRDRKDDADNWMKEITNASKELQTELSHFEEKNIPEEKIHREGKNKGNKYFQKIPKYRVNFNFLFNLPYSFVTFAFKYTFDITIKKYMITCSLFTIRAYYITSAIPTTFTF</sequence>
<evidence type="ECO:0000313" key="1">
    <source>
        <dbReference type="EMBL" id="KKM23970.1"/>
    </source>
</evidence>